<dbReference type="AlphaFoldDB" id="A0A1I8F592"/>
<evidence type="ECO:0000313" key="2">
    <source>
        <dbReference type="Proteomes" id="UP000095280"/>
    </source>
</evidence>
<feature type="compositionally biased region" description="Polar residues" evidence="1">
    <location>
        <begin position="311"/>
        <end position="321"/>
    </location>
</feature>
<reference evidence="3" key="1">
    <citation type="submission" date="2016-11" db="UniProtKB">
        <authorList>
            <consortium name="WormBaseParasite"/>
        </authorList>
    </citation>
    <scope>IDENTIFICATION</scope>
</reference>
<dbReference type="WBParaSite" id="maker-unitig_21046-snap-gene-0.2-mRNA-1">
    <property type="protein sequence ID" value="maker-unitig_21046-snap-gene-0.2-mRNA-1"/>
    <property type="gene ID" value="maker-unitig_21046-snap-gene-0.2"/>
</dbReference>
<protein>
    <submittedName>
        <fullName evidence="3">IRS-type PTB domain-containing protein</fullName>
    </submittedName>
</protein>
<keyword evidence="2" id="KW-1185">Reference proteome</keyword>
<feature type="region of interest" description="Disordered" evidence="1">
    <location>
        <begin position="355"/>
        <end position="387"/>
    </location>
</feature>
<organism evidence="2 3">
    <name type="scientific">Macrostomum lignano</name>
    <dbReference type="NCBI Taxonomy" id="282301"/>
    <lineage>
        <taxon>Eukaryota</taxon>
        <taxon>Metazoa</taxon>
        <taxon>Spiralia</taxon>
        <taxon>Lophotrochozoa</taxon>
        <taxon>Platyhelminthes</taxon>
        <taxon>Rhabditophora</taxon>
        <taxon>Macrostomorpha</taxon>
        <taxon>Macrostomida</taxon>
        <taxon>Macrostomidae</taxon>
        <taxon>Macrostomum</taxon>
    </lineage>
</organism>
<feature type="region of interest" description="Disordered" evidence="1">
    <location>
        <begin position="442"/>
        <end position="514"/>
    </location>
</feature>
<feature type="compositionally biased region" description="Polar residues" evidence="1">
    <location>
        <begin position="375"/>
        <end position="386"/>
    </location>
</feature>
<sequence>MTEPSPAQTGGESSTPAACTFRLTFLGKQALNRPTNNTGFGSVQKPLRDIYLAAGLQTGKEPKTDRAAERTFVFDGNAMQIRFWDATARRFQQESWPLDCVTYLDLVLFQTVKGRKRHFGYFRRHTDPTDVVPDAVLIPLHKRDFLECHAYQVEDEATGRQFIDQFDRCSADKARTEHRSERKPLFNYAPWQPAEDRAGRSADAADGNLASISKWASQPALAPAPSATAAAPRRDLSAQKQQQQEQQPEDRRYKSSGNLGISLMPATDGSFVVVDSLLMTTTSTADTTSQQSSSPSSSVSSASAVQRHHQQQQASLSSGAIQRSASGTIFEKYKELQAFNIPECEYMGFQEMQQQLENRRQQRLTHSSSHHRQQPHIQQGHPSSSRHWLDPIGLAASAVKMTVRRGVEVRWPRTRKLEFRPLCWALTLVDLVAGSPTCPLHTHARRGGAAPCPMDPLNQVTSGAGINNNNNSSSQQQQQRRQQQQQQQQTPTSHRSQQSHHVIQRRTPSSNRGAAAALVPCPIRAAADARQCRDTCSSLSSSFNAANWRG</sequence>
<feature type="region of interest" description="Disordered" evidence="1">
    <location>
        <begin position="174"/>
        <end position="204"/>
    </location>
</feature>
<feature type="compositionally biased region" description="Polar residues" evidence="1">
    <location>
        <begin position="458"/>
        <end position="471"/>
    </location>
</feature>
<dbReference type="Proteomes" id="UP000095280">
    <property type="component" value="Unplaced"/>
</dbReference>
<feature type="compositionally biased region" description="Low complexity" evidence="1">
    <location>
        <begin position="472"/>
        <end position="501"/>
    </location>
</feature>
<feature type="region of interest" description="Disordered" evidence="1">
    <location>
        <begin position="217"/>
        <end position="260"/>
    </location>
</feature>
<accession>A0A1I8F592</accession>
<feature type="compositionally biased region" description="Basic and acidic residues" evidence="1">
    <location>
        <begin position="174"/>
        <end position="184"/>
    </location>
</feature>
<feature type="compositionally biased region" description="Low complexity" evidence="1">
    <location>
        <begin position="217"/>
        <end position="231"/>
    </location>
</feature>
<evidence type="ECO:0000313" key="3">
    <source>
        <dbReference type="WBParaSite" id="maker-unitig_21046-snap-gene-0.2-mRNA-1"/>
    </source>
</evidence>
<feature type="compositionally biased region" description="Low complexity" evidence="1">
    <location>
        <begin position="285"/>
        <end position="305"/>
    </location>
</feature>
<evidence type="ECO:0000256" key="1">
    <source>
        <dbReference type="SAM" id="MobiDB-lite"/>
    </source>
</evidence>
<proteinExistence type="predicted"/>
<name>A0A1I8F592_9PLAT</name>
<feature type="region of interest" description="Disordered" evidence="1">
    <location>
        <begin position="285"/>
        <end position="321"/>
    </location>
</feature>